<dbReference type="SUPFAM" id="SSF89095">
    <property type="entry name" value="GatB/YqeY motif"/>
    <property type="match status" value="1"/>
</dbReference>
<dbReference type="Proteomes" id="UP000533598">
    <property type="component" value="Unassembled WGS sequence"/>
</dbReference>
<dbReference type="GO" id="GO:0016884">
    <property type="term" value="F:carbon-nitrogen ligase activity, with glutamine as amido-N-donor"/>
    <property type="evidence" value="ECO:0007669"/>
    <property type="project" value="InterPro"/>
</dbReference>
<proteinExistence type="predicted"/>
<accession>A0A7W7FRS1</accession>
<organism evidence="1 2">
    <name type="scientific">Crossiella cryophila</name>
    <dbReference type="NCBI Taxonomy" id="43355"/>
    <lineage>
        <taxon>Bacteria</taxon>
        <taxon>Bacillati</taxon>
        <taxon>Actinomycetota</taxon>
        <taxon>Actinomycetes</taxon>
        <taxon>Pseudonocardiales</taxon>
        <taxon>Pseudonocardiaceae</taxon>
        <taxon>Crossiella</taxon>
    </lineage>
</organism>
<dbReference type="EMBL" id="JACHMH010000001">
    <property type="protein sequence ID" value="MBB4675215.1"/>
    <property type="molecule type" value="Genomic_DNA"/>
</dbReference>
<keyword evidence="2" id="KW-1185">Reference proteome</keyword>
<dbReference type="RefSeq" id="WP_185001226.1">
    <property type="nucleotide sequence ID" value="NZ_BAAAUI010000053.1"/>
</dbReference>
<reference evidence="1 2" key="1">
    <citation type="submission" date="2020-08" db="EMBL/GenBank/DDBJ databases">
        <title>Sequencing the genomes of 1000 actinobacteria strains.</title>
        <authorList>
            <person name="Klenk H.-P."/>
        </authorList>
    </citation>
    <scope>NUCLEOTIDE SEQUENCE [LARGE SCALE GENOMIC DNA]</scope>
    <source>
        <strain evidence="1 2">DSM 44230</strain>
    </source>
</reference>
<protein>
    <submittedName>
        <fullName evidence="1">Uncharacterized protein YqeY</fullName>
    </submittedName>
</protein>
<sequence length="156" mass="16106">MAELKAKLQADLAAAMKQKETVTVASLRMALAAISTEEVAGKTAKELTDDEVRRVLARELKKRKEAAEAFAGAGRAEQAAAELAEGEVLSAYLPAQLADAELADLVGQAVAELTTQLGEKPGPKQLGQVMKAANAKVAGRADGGRVAALVKATLLG</sequence>
<dbReference type="Pfam" id="PF09424">
    <property type="entry name" value="YqeY"/>
    <property type="match status" value="1"/>
</dbReference>
<dbReference type="InterPro" id="IPR042184">
    <property type="entry name" value="YqeY/Aim41_N"/>
</dbReference>
<gene>
    <name evidence="1" type="ORF">HNR67_001333</name>
</gene>
<name>A0A7W7FRS1_9PSEU</name>
<comment type="caution">
    <text evidence="1">The sequence shown here is derived from an EMBL/GenBank/DDBJ whole genome shotgun (WGS) entry which is preliminary data.</text>
</comment>
<dbReference type="AlphaFoldDB" id="A0A7W7FRS1"/>
<dbReference type="Gene3D" id="1.10.10.410">
    <property type="match status" value="1"/>
</dbReference>
<dbReference type="Gene3D" id="1.10.1510.10">
    <property type="entry name" value="Uncharacterised protein YqeY/AIM41 PF09424, N-terminal domain"/>
    <property type="match status" value="1"/>
</dbReference>
<dbReference type="PANTHER" id="PTHR28055:SF1">
    <property type="entry name" value="ALTERED INHERITANCE OF MITOCHONDRIA PROTEIN 41, MITOCHONDRIAL"/>
    <property type="match status" value="1"/>
</dbReference>
<dbReference type="PANTHER" id="PTHR28055">
    <property type="entry name" value="ALTERED INHERITANCE OF MITOCHONDRIA PROTEIN 41, MITOCHONDRIAL"/>
    <property type="match status" value="1"/>
</dbReference>
<dbReference type="InterPro" id="IPR023168">
    <property type="entry name" value="GatB_Yqey_C_2"/>
</dbReference>
<evidence type="ECO:0000313" key="2">
    <source>
        <dbReference type="Proteomes" id="UP000533598"/>
    </source>
</evidence>
<evidence type="ECO:0000313" key="1">
    <source>
        <dbReference type="EMBL" id="MBB4675215.1"/>
    </source>
</evidence>
<dbReference type="InterPro" id="IPR019004">
    <property type="entry name" value="YqeY/Aim41"/>
</dbReference>
<dbReference type="InterPro" id="IPR003789">
    <property type="entry name" value="Asn/Gln_tRNA_amidoTrase-B-like"/>
</dbReference>